<evidence type="ECO:0000313" key="5">
    <source>
        <dbReference type="Proteomes" id="UP000322454"/>
    </source>
</evidence>
<organism evidence="4 5">
    <name type="scientific">Candidatus Acidulodesulfobacterium acidiphilum</name>
    <dbReference type="NCBI Taxonomy" id="2597224"/>
    <lineage>
        <taxon>Bacteria</taxon>
        <taxon>Deltaproteobacteria</taxon>
        <taxon>Candidatus Acidulodesulfobacterales</taxon>
        <taxon>Candidatus Acidulodesulfobacterium</taxon>
    </lineage>
</organism>
<dbReference type="Proteomes" id="UP000322454">
    <property type="component" value="Unassembled WGS sequence"/>
</dbReference>
<dbReference type="CDD" id="cd02966">
    <property type="entry name" value="TlpA_like_family"/>
    <property type="match status" value="1"/>
</dbReference>
<evidence type="ECO:0000256" key="2">
    <source>
        <dbReference type="ARBA" id="ARBA00022748"/>
    </source>
</evidence>
<dbReference type="AlphaFoldDB" id="A0A520XGH8"/>
<protein>
    <submittedName>
        <fullName evidence="4">TlpA family protein disulfide reductase</fullName>
    </submittedName>
</protein>
<reference evidence="4 5" key="1">
    <citation type="submission" date="2019-01" db="EMBL/GenBank/DDBJ databases">
        <title>Insights into ecological role of a new deltaproteobacterial order Candidatus Sinidesulfobacterales (Sva0485) by metagenomics and metatranscriptomics.</title>
        <authorList>
            <person name="Tan S."/>
            <person name="Liu J."/>
            <person name="Fang Y."/>
            <person name="Hedlund B."/>
            <person name="Lian Z.-H."/>
            <person name="Huang L.-Y."/>
            <person name="Li J.-T."/>
            <person name="Huang L.-N."/>
            <person name="Li W.-J."/>
            <person name="Jiang H.-C."/>
            <person name="Dong H.-L."/>
            <person name="Shu W.-S."/>
        </authorList>
    </citation>
    <scope>NUCLEOTIDE SEQUENCE [LARGE SCALE GENOMIC DNA]</scope>
    <source>
        <strain evidence="4">AP4</strain>
    </source>
</reference>
<feature type="domain" description="Thioredoxin" evidence="3">
    <location>
        <begin position="32"/>
        <end position="177"/>
    </location>
</feature>
<dbReference type="PANTHER" id="PTHR42852:SF17">
    <property type="entry name" value="THIOREDOXIN-LIKE PROTEIN HI_1115"/>
    <property type="match status" value="1"/>
</dbReference>
<dbReference type="PANTHER" id="PTHR42852">
    <property type="entry name" value="THIOL:DISULFIDE INTERCHANGE PROTEIN DSBE"/>
    <property type="match status" value="1"/>
</dbReference>
<dbReference type="GO" id="GO:0017004">
    <property type="term" value="P:cytochrome complex assembly"/>
    <property type="evidence" value="ECO:0007669"/>
    <property type="project" value="UniProtKB-KW"/>
</dbReference>
<keyword evidence="2" id="KW-0201">Cytochrome c-type biogenesis</keyword>
<dbReference type="InterPro" id="IPR036249">
    <property type="entry name" value="Thioredoxin-like_sf"/>
</dbReference>
<dbReference type="PROSITE" id="PS00194">
    <property type="entry name" value="THIOREDOXIN_1"/>
    <property type="match status" value="1"/>
</dbReference>
<dbReference type="GO" id="GO:0030313">
    <property type="term" value="C:cell envelope"/>
    <property type="evidence" value="ECO:0007669"/>
    <property type="project" value="UniProtKB-SubCell"/>
</dbReference>
<proteinExistence type="predicted"/>
<sequence>MNGCRKRSFIFTFLIIAFIFAFIFLTGIKHAQASTKKAYNFNLKVLNPTLSGYDNFSLKNFRGHVVVVNFWATWCPPCRAEIPMIKKFYNAERSNGVVVLGINVNNNLGGVRSFLKKFDGGITYPVVYATSRVISNYGGINEIPQTFFISKNGRIMFHWVGEITKGALYEITNKLLNKN</sequence>
<evidence type="ECO:0000256" key="1">
    <source>
        <dbReference type="ARBA" id="ARBA00004196"/>
    </source>
</evidence>
<dbReference type="SUPFAM" id="SSF52833">
    <property type="entry name" value="Thioredoxin-like"/>
    <property type="match status" value="1"/>
</dbReference>
<name>A0A520XGH8_9DELT</name>
<evidence type="ECO:0000313" key="4">
    <source>
        <dbReference type="EMBL" id="RZV40293.1"/>
    </source>
</evidence>
<dbReference type="Pfam" id="PF08534">
    <property type="entry name" value="Redoxin"/>
    <property type="match status" value="1"/>
</dbReference>
<dbReference type="EMBL" id="SHMQ01000002">
    <property type="protein sequence ID" value="RZV40293.1"/>
    <property type="molecule type" value="Genomic_DNA"/>
</dbReference>
<comment type="caution">
    <text evidence="4">The sequence shown here is derived from an EMBL/GenBank/DDBJ whole genome shotgun (WGS) entry which is preliminary data.</text>
</comment>
<dbReference type="InterPro" id="IPR013740">
    <property type="entry name" value="Redoxin"/>
</dbReference>
<dbReference type="InterPro" id="IPR013766">
    <property type="entry name" value="Thioredoxin_domain"/>
</dbReference>
<dbReference type="InterPro" id="IPR017937">
    <property type="entry name" value="Thioredoxin_CS"/>
</dbReference>
<dbReference type="InterPro" id="IPR050553">
    <property type="entry name" value="Thioredoxin_ResA/DsbE_sf"/>
</dbReference>
<gene>
    <name evidence="4" type="ORF">EVJ48_02015</name>
</gene>
<evidence type="ECO:0000259" key="3">
    <source>
        <dbReference type="PROSITE" id="PS51352"/>
    </source>
</evidence>
<dbReference type="PROSITE" id="PS51352">
    <property type="entry name" value="THIOREDOXIN_2"/>
    <property type="match status" value="1"/>
</dbReference>
<dbReference type="GO" id="GO:0016491">
    <property type="term" value="F:oxidoreductase activity"/>
    <property type="evidence" value="ECO:0007669"/>
    <property type="project" value="InterPro"/>
</dbReference>
<dbReference type="Gene3D" id="3.40.30.10">
    <property type="entry name" value="Glutaredoxin"/>
    <property type="match status" value="1"/>
</dbReference>
<accession>A0A520XGH8</accession>
<comment type="subcellular location">
    <subcellularLocation>
        <location evidence="1">Cell envelope</location>
    </subcellularLocation>
</comment>